<feature type="region of interest" description="Disordered" evidence="1">
    <location>
        <begin position="141"/>
        <end position="160"/>
    </location>
</feature>
<gene>
    <name evidence="2" type="ORF">L207DRAFT_238461</name>
</gene>
<organism evidence="2 3">
    <name type="scientific">Hyaloscypha variabilis (strain UAMH 11265 / GT02V1 / F)</name>
    <name type="common">Meliniomyces variabilis</name>
    <dbReference type="NCBI Taxonomy" id="1149755"/>
    <lineage>
        <taxon>Eukaryota</taxon>
        <taxon>Fungi</taxon>
        <taxon>Dikarya</taxon>
        <taxon>Ascomycota</taxon>
        <taxon>Pezizomycotina</taxon>
        <taxon>Leotiomycetes</taxon>
        <taxon>Helotiales</taxon>
        <taxon>Hyaloscyphaceae</taxon>
        <taxon>Hyaloscypha</taxon>
        <taxon>Hyaloscypha variabilis</taxon>
    </lineage>
</organism>
<accession>A0A2J6QT25</accession>
<feature type="compositionally biased region" description="Low complexity" evidence="1">
    <location>
        <begin position="241"/>
        <end position="257"/>
    </location>
</feature>
<keyword evidence="3" id="KW-1185">Reference proteome</keyword>
<dbReference type="AlphaFoldDB" id="A0A2J6QT25"/>
<evidence type="ECO:0000313" key="3">
    <source>
        <dbReference type="Proteomes" id="UP000235786"/>
    </source>
</evidence>
<protein>
    <submittedName>
        <fullName evidence="2">Uncharacterized protein</fullName>
    </submittedName>
</protein>
<dbReference type="EMBL" id="KZ613974">
    <property type="protein sequence ID" value="PMD29426.1"/>
    <property type="molecule type" value="Genomic_DNA"/>
</dbReference>
<proteinExistence type="predicted"/>
<name>A0A2J6QT25_HYAVF</name>
<feature type="region of interest" description="Disordered" evidence="1">
    <location>
        <begin position="232"/>
        <end position="257"/>
    </location>
</feature>
<evidence type="ECO:0000256" key="1">
    <source>
        <dbReference type="SAM" id="MobiDB-lite"/>
    </source>
</evidence>
<dbReference type="OrthoDB" id="3536025at2759"/>
<evidence type="ECO:0000313" key="2">
    <source>
        <dbReference type="EMBL" id="PMD29426.1"/>
    </source>
</evidence>
<dbReference type="Proteomes" id="UP000235786">
    <property type="component" value="Unassembled WGS sequence"/>
</dbReference>
<reference evidence="2 3" key="1">
    <citation type="submission" date="2016-04" db="EMBL/GenBank/DDBJ databases">
        <title>A degradative enzymes factory behind the ericoid mycorrhizal symbiosis.</title>
        <authorList>
            <consortium name="DOE Joint Genome Institute"/>
            <person name="Martino E."/>
            <person name="Morin E."/>
            <person name="Grelet G."/>
            <person name="Kuo A."/>
            <person name="Kohler A."/>
            <person name="Daghino S."/>
            <person name="Barry K."/>
            <person name="Choi C."/>
            <person name="Cichocki N."/>
            <person name="Clum A."/>
            <person name="Copeland A."/>
            <person name="Hainaut M."/>
            <person name="Haridas S."/>
            <person name="Labutti K."/>
            <person name="Lindquist E."/>
            <person name="Lipzen A."/>
            <person name="Khouja H.-R."/>
            <person name="Murat C."/>
            <person name="Ohm R."/>
            <person name="Olson A."/>
            <person name="Spatafora J."/>
            <person name="Veneault-Fourrey C."/>
            <person name="Henrissat B."/>
            <person name="Grigoriev I."/>
            <person name="Martin F."/>
            <person name="Perotto S."/>
        </authorList>
    </citation>
    <scope>NUCLEOTIDE SEQUENCE [LARGE SCALE GENOMIC DNA]</scope>
    <source>
        <strain evidence="2 3">F</strain>
    </source>
</reference>
<sequence length="257" mass="29155">MYRVSVNTHQKERAHTRFRLFGVPGLMNLGRIKTEVVTHVDRIPSSIPDIKAFIMREKDAEYTVPPTLTDLVNISPKISTAIYTLVNDRTNKPVGRHYYRPRNWNAEFLVKWEWWESKRFGRKQEKTEGYIVILRGRLDAPRPLPPGPGPVPPPPRARSPVRIIDMSPKLEGRKGKIDYSAVAAELVLTQQETEKVINDFLATFSTLYDGVLVEERGAPLRGIDLKEVDEMCDYDSDGSSDDSSSWASGSRSSLIDD</sequence>
<feature type="compositionally biased region" description="Pro residues" evidence="1">
    <location>
        <begin position="142"/>
        <end position="157"/>
    </location>
</feature>